<proteinExistence type="predicted"/>
<evidence type="ECO:0000313" key="1">
    <source>
        <dbReference type="EMBL" id="GGA36432.1"/>
    </source>
</evidence>
<gene>
    <name evidence="1" type="ORF">GCM10011328_09100</name>
</gene>
<sequence>MDPDNLLLLEEQNLLRRSKIFTGSQRTKFALTEAIKNLLNVSGREADLPVIKFAEAIMTQWKYD</sequence>
<organism evidence="1 2">
    <name type="scientific">Hafnia psychrotolerans</name>
    <dbReference type="NCBI Taxonomy" id="1477018"/>
    <lineage>
        <taxon>Bacteria</taxon>
        <taxon>Pseudomonadati</taxon>
        <taxon>Pseudomonadota</taxon>
        <taxon>Gammaproteobacteria</taxon>
        <taxon>Enterobacterales</taxon>
        <taxon>Hafniaceae</taxon>
        <taxon>Hafnia</taxon>
    </lineage>
</organism>
<protein>
    <recommendedName>
        <fullName evidence="3">Transposase</fullName>
    </recommendedName>
</protein>
<keyword evidence="2" id="KW-1185">Reference proteome</keyword>
<dbReference type="Proteomes" id="UP000627464">
    <property type="component" value="Unassembled WGS sequence"/>
</dbReference>
<accession>A0ABQ1G3N2</accession>
<name>A0ABQ1G3N2_9GAMM</name>
<dbReference type="EMBL" id="BMFZ01000002">
    <property type="protein sequence ID" value="GGA36432.1"/>
    <property type="molecule type" value="Genomic_DNA"/>
</dbReference>
<reference evidence="2" key="1">
    <citation type="journal article" date="2019" name="Int. J. Syst. Evol. Microbiol.">
        <title>The Global Catalogue of Microorganisms (GCM) 10K type strain sequencing project: providing services to taxonomists for standard genome sequencing and annotation.</title>
        <authorList>
            <consortium name="The Broad Institute Genomics Platform"/>
            <consortium name="The Broad Institute Genome Sequencing Center for Infectious Disease"/>
            <person name="Wu L."/>
            <person name="Ma J."/>
        </authorList>
    </citation>
    <scope>NUCLEOTIDE SEQUENCE [LARGE SCALE GENOMIC DNA]</scope>
    <source>
        <strain evidence="2">CGMCC 1.12806</strain>
    </source>
</reference>
<evidence type="ECO:0008006" key="3">
    <source>
        <dbReference type="Google" id="ProtNLM"/>
    </source>
</evidence>
<evidence type="ECO:0000313" key="2">
    <source>
        <dbReference type="Proteomes" id="UP000627464"/>
    </source>
</evidence>
<comment type="caution">
    <text evidence="1">The sequence shown here is derived from an EMBL/GenBank/DDBJ whole genome shotgun (WGS) entry which is preliminary data.</text>
</comment>